<protein>
    <submittedName>
        <fullName evidence="4">Pyridoxal-phosphate dependent enzyme</fullName>
    </submittedName>
</protein>
<evidence type="ECO:0000259" key="3">
    <source>
        <dbReference type="Pfam" id="PF00291"/>
    </source>
</evidence>
<dbReference type="InterPro" id="IPR036052">
    <property type="entry name" value="TrpB-like_PALP_sf"/>
</dbReference>
<dbReference type="EMBL" id="DXDC01000028">
    <property type="protein sequence ID" value="HIY64846.1"/>
    <property type="molecule type" value="Genomic_DNA"/>
</dbReference>
<organism evidence="4 5">
    <name type="scientific">Candidatus Agrococcus pullicola</name>
    <dbReference type="NCBI Taxonomy" id="2838429"/>
    <lineage>
        <taxon>Bacteria</taxon>
        <taxon>Bacillati</taxon>
        <taxon>Actinomycetota</taxon>
        <taxon>Actinomycetes</taxon>
        <taxon>Micrococcales</taxon>
        <taxon>Microbacteriaceae</taxon>
        <taxon>Agrococcus</taxon>
    </lineage>
</organism>
<comment type="cofactor">
    <cofactor evidence="1">
        <name>pyridoxal 5'-phosphate</name>
        <dbReference type="ChEBI" id="CHEBI:597326"/>
    </cofactor>
</comment>
<proteinExistence type="predicted"/>
<dbReference type="PANTHER" id="PTHR42937:SF1">
    <property type="entry name" value="DIAMINOPROPIONATE AMMONIA-LYASE"/>
    <property type="match status" value="1"/>
</dbReference>
<name>A0A9D2C7B5_9MICO</name>
<feature type="domain" description="Tryptophan synthase beta chain-like PALP" evidence="3">
    <location>
        <begin position="67"/>
        <end position="394"/>
    </location>
</feature>
<accession>A0A9D2C7B5</accession>
<keyword evidence="2" id="KW-0663">Pyridoxal phosphate</keyword>
<reference evidence="4" key="2">
    <citation type="submission" date="2021-04" db="EMBL/GenBank/DDBJ databases">
        <authorList>
            <person name="Gilroy R."/>
        </authorList>
    </citation>
    <scope>NUCLEOTIDE SEQUENCE</scope>
    <source>
        <strain evidence="4">ChiGjej1B1-98</strain>
    </source>
</reference>
<comment type="caution">
    <text evidence="4">The sequence shown here is derived from an EMBL/GenBank/DDBJ whole genome shotgun (WGS) entry which is preliminary data.</text>
</comment>
<dbReference type="AlphaFoldDB" id="A0A9D2C7B5"/>
<evidence type="ECO:0000256" key="1">
    <source>
        <dbReference type="ARBA" id="ARBA00001933"/>
    </source>
</evidence>
<dbReference type="Proteomes" id="UP000824005">
    <property type="component" value="Unassembled WGS sequence"/>
</dbReference>
<dbReference type="GO" id="GO:1901605">
    <property type="term" value="P:alpha-amino acid metabolic process"/>
    <property type="evidence" value="ECO:0007669"/>
    <property type="project" value="UniProtKB-ARBA"/>
</dbReference>
<sequence length="406" mass="42360">MGRSRLHGPGALSACDARGSDLSAAFQTESTIPLRRATVSDVYWSPGARKWRGTPSPDVRAFHASLPGYAPTHLKEAPDLAQELGVRRVFVKEESERFGLPAFKILGASFAIARALSQRLGFEQTQDFDTLRIRLAASGPIVIMTATDGNHGRAVATVASMLGLPSKVWFPSDITTTAKRGIVEAGAEPVELAAEHSELVRLAAEAAEALGERALLVQDTAWPGYERVPGWIVDGYSTMFRELDGQLLDAGVERLDLVSVPTGVGSLTHAAVRHARAPGSILGHPVALSVEPETASVVKVSLQAGTPTAIHTSPTIMTGLNCGAVSTSAWPSLQDGLDAAVAVGDEDARAAVTDLHALGVDAGPSGAASLAGVRKLLQHPPARAELGRDAVLVLLSTEGQAANPLG</sequence>
<dbReference type="Gene3D" id="3.40.50.1100">
    <property type="match status" value="2"/>
</dbReference>
<dbReference type="InterPro" id="IPR001926">
    <property type="entry name" value="TrpB-like_PALP"/>
</dbReference>
<evidence type="ECO:0000256" key="2">
    <source>
        <dbReference type="ARBA" id="ARBA00022898"/>
    </source>
</evidence>
<evidence type="ECO:0000313" key="5">
    <source>
        <dbReference type="Proteomes" id="UP000824005"/>
    </source>
</evidence>
<evidence type="ECO:0000313" key="4">
    <source>
        <dbReference type="EMBL" id="HIY64846.1"/>
    </source>
</evidence>
<dbReference type="Pfam" id="PF00291">
    <property type="entry name" value="PALP"/>
    <property type="match status" value="1"/>
</dbReference>
<dbReference type="PANTHER" id="PTHR42937">
    <property type="match status" value="1"/>
</dbReference>
<gene>
    <name evidence="4" type="ORF">H9830_01040</name>
</gene>
<reference evidence="4" key="1">
    <citation type="journal article" date="2021" name="PeerJ">
        <title>Extensive microbial diversity within the chicken gut microbiome revealed by metagenomics and culture.</title>
        <authorList>
            <person name="Gilroy R."/>
            <person name="Ravi A."/>
            <person name="Getino M."/>
            <person name="Pursley I."/>
            <person name="Horton D.L."/>
            <person name="Alikhan N.F."/>
            <person name="Baker D."/>
            <person name="Gharbi K."/>
            <person name="Hall N."/>
            <person name="Watson M."/>
            <person name="Adriaenssens E.M."/>
            <person name="Foster-Nyarko E."/>
            <person name="Jarju S."/>
            <person name="Secka A."/>
            <person name="Antonio M."/>
            <person name="Oren A."/>
            <person name="Chaudhuri R.R."/>
            <person name="La Ragione R."/>
            <person name="Hildebrand F."/>
            <person name="Pallen M.J."/>
        </authorList>
    </citation>
    <scope>NUCLEOTIDE SEQUENCE</scope>
    <source>
        <strain evidence="4">ChiGjej1B1-98</strain>
    </source>
</reference>
<dbReference type="SUPFAM" id="SSF53686">
    <property type="entry name" value="Tryptophan synthase beta subunit-like PLP-dependent enzymes"/>
    <property type="match status" value="1"/>
</dbReference>